<evidence type="ECO:0000313" key="2">
    <source>
        <dbReference type="EMBL" id="KAK4170681.1"/>
    </source>
</evidence>
<name>A0AAN6VWG2_9PEZI</name>
<sequence>MMFAGRCGVDVMMDGVAKSGSLADMTAALFHEEPTYALDCSQDGRVTLDTSNVHSGKNPMRVDGGKVREDYCRQSFTS</sequence>
<accession>A0AAN6VWG2</accession>
<organism evidence="2 3">
    <name type="scientific">Triangularia setosa</name>
    <dbReference type="NCBI Taxonomy" id="2587417"/>
    <lineage>
        <taxon>Eukaryota</taxon>
        <taxon>Fungi</taxon>
        <taxon>Dikarya</taxon>
        <taxon>Ascomycota</taxon>
        <taxon>Pezizomycotina</taxon>
        <taxon>Sordariomycetes</taxon>
        <taxon>Sordariomycetidae</taxon>
        <taxon>Sordariales</taxon>
        <taxon>Podosporaceae</taxon>
        <taxon>Triangularia</taxon>
    </lineage>
</organism>
<dbReference type="EMBL" id="MU866842">
    <property type="protein sequence ID" value="KAK4170681.1"/>
    <property type="molecule type" value="Genomic_DNA"/>
</dbReference>
<feature type="domain" description="Cip1-like core" evidence="1">
    <location>
        <begin position="34"/>
        <end position="76"/>
    </location>
</feature>
<reference evidence="2" key="1">
    <citation type="journal article" date="2023" name="Mol. Phylogenet. Evol.">
        <title>Genome-scale phylogeny and comparative genomics of the fungal order Sordariales.</title>
        <authorList>
            <person name="Hensen N."/>
            <person name="Bonometti L."/>
            <person name="Westerberg I."/>
            <person name="Brannstrom I.O."/>
            <person name="Guillou S."/>
            <person name="Cros-Aarteil S."/>
            <person name="Calhoun S."/>
            <person name="Haridas S."/>
            <person name="Kuo A."/>
            <person name="Mondo S."/>
            <person name="Pangilinan J."/>
            <person name="Riley R."/>
            <person name="LaButti K."/>
            <person name="Andreopoulos B."/>
            <person name="Lipzen A."/>
            <person name="Chen C."/>
            <person name="Yan M."/>
            <person name="Daum C."/>
            <person name="Ng V."/>
            <person name="Clum A."/>
            <person name="Steindorff A."/>
            <person name="Ohm R.A."/>
            <person name="Martin F."/>
            <person name="Silar P."/>
            <person name="Natvig D.O."/>
            <person name="Lalanne C."/>
            <person name="Gautier V."/>
            <person name="Ament-Velasquez S.L."/>
            <person name="Kruys A."/>
            <person name="Hutchinson M.I."/>
            <person name="Powell A.J."/>
            <person name="Barry K."/>
            <person name="Miller A.N."/>
            <person name="Grigoriev I.V."/>
            <person name="Debuchy R."/>
            <person name="Gladieux P."/>
            <person name="Hiltunen Thoren M."/>
            <person name="Johannesson H."/>
        </authorList>
    </citation>
    <scope>NUCLEOTIDE SEQUENCE</scope>
    <source>
        <strain evidence="2">CBS 892.96</strain>
    </source>
</reference>
<dbReference type="Proteomes" id="UP001302321">
    <property type="component" value="Unassembled WGS sequence"/>
</dbReference>
<evidence type="ECO:0000313" key="3">
    <source>
        <dbReference type="Proteomes" id="UP001302321"/>
    </source>
</evidence>
<keyword evidence="3" id="KW-1185">Reference proteome</keyword>
<reference evidence="2" key="2">
    <citation type="submission" date="2023-05" db="EMBL/GenBank/DDBJ databases">
        <authorList>
            <consortium name="Lawrence Berkeley National Laboratory"/>
            <person name="Steindorff A."/>
            <person name="Hensen N."/>
            <person name="Bonometti L."/>
            <person name="Westerberg I."/>
            <person name="Brannstrom I.O."/>
            <person name="Guillou S."/>
            <person name="Cros-Aarteil S."/>
            <person name="Calhoun S."/>
            <person name="Haridas S."/>
            <person name="Kuo A."/>
            <person name="Mondo S."/>
            <person name="Pangilinan J."/>
            <person name="Riley R."/>
            <person name="Labutti K."/>
            <person name="Andreopoulos B."/>
            <person name="Lipzen A."/>
            <person name="Chen C."/>
            <person name="Yanf M."/>
            <person name="Daum C."/>
            <person name="Ng V."/>
            <person name="Clum A."/>
            <person name="Ohm R."/>
            <person name="Martin F."/>
            <person name="Silar P."/>
            <person name="Natvig D."/>
            <person name="Lalanne C."/>
            <person name="Gautier V."/>
            <person name="Ament-Velasquez S.L."/>
            <person name="Kruys A."/>
            <person name="Hutchinson M.I."/>
            <person name="Powell A.J."/>
            <person name="Barry K."/>
            <person name="Miller A.N."/>
            <person name="Grigoriev I.V."/>
            <person name="Debuchy R."/>
            <person name="Gladieux P."/>
            <person name="Thoren M.H."/>
            <person name="Johannesson H."/>
        </authorList>
    </citation>
    <scope>NUCLEOTIDE SEQUENCE</scope>
    <source>
        <strain evidence="2">CBS 892.96</strain>
    </source>
</reference>
<protein>
    <recommendedName>
        <fullName evidence="1">Cip1-like core domain-containing protein</fullName>
    </recommendedName>
</protein>
<dbReference type="AlphaFoldDB" id="A0AAN6VWG2"/>
<dbReference type="InterPro" id="IPR048955">
    <property type="entry name" value="Cip1-like_core"/>
</dbReference>
<evidence type="ECO:0000259" key="1">
    <source>
        <dbReference type="Pfam" id="PF21340"/>
    </source>
</evidence>
<comment type="caution">
    <text evidence="2">The sequence shown here is derived from an EMBL/GenBank/DDBJ whole genome shotgun (WGS) entry which is preliminary data.</text>
</comment>
<gene>
    <name evidence="2" type="ORF">QBC36DRAFT_341456</name>
</gene>
<dbReference type="Pfam" id="PF21340">
    <property type="entry name" value="Polysacc_lyase-like"/>
    <property type="match status" value="1"/>
</dbReference>
<proteinExistence type="predicted"/>